<comment type="caution">
    <text evidence="1">The sequence shown here is derived from an EMBL/GenBank/DDBJ whole genome shotgun (WGS) entry which is preliminary data.</text>
</comment>
<sequence length="617" mass="71237">MYLRLTIALCCVIFLFSGCRFTPGDIDFVELEKPEEPELEIVELSLDRDTIFLTYYQDIQFHFSAGQHNVIQVGILIDGEEKYTRSNYKDMFTVLAADLDEGIHKLSFSVITNSNSGSIADLLGYEGFQFISNEWTLVCLKNDRMANFSKLETKNGKLELSWEPHEKVNFKRYRITKRRNDYSGAIKEYYTTEPYFIDEAYVGEKAHYDVYTEYYSSDDYYFQWAMFDIENTLPEIKIRTTATGQFEIYWTNNNFVEAIKNYRLINLVTPADTVTLQESLPNENNSYLIANGLFADEINYKLVVVPKHPENPFNNDEVYYHSKSYDGLIGEQTFSYNQVSSIDADEMLVRKDNYIYRYSINTENALDSLTYNWENCHVAYSGFTLSPQGIYFTTHESCNNNLVLMNPGNLKSYQSYPVSHVLTGGMQFSSMPVSDNGIVVVKDYERVSVYDVLNDNVIASYESNAYIGGLGISSNGNYFYVQTSQLDFYKIANNTLESVWQSPPAYNYIYSFFKYDPQNPENIILHDGESLYHKNAADFTTLKSFALKEELILNIDFPSRKLLAYSEDYLSVYSIDTGELLHRIQVNPRVARDQHHCTLISNKIYLKDGISIQLPTN</sequence>
<accession>A0A9X3F1L5</accession>
<evidence type="ECO:0000313" key="1">
    <source>
        <dbReference type="EMBL" id="MCY1718780.1"/>
    </source>
</evidence>
<gene>
    <name evidence="1" type="ORF">OU798_00395</name>
</gene>
<dbReference type="PROSITE" id="PS51257">
    <property type="entry name" value="PROKAR_LIPOPROTEIN"/>
    <property type="match status" value="1"/>
</dbReference>
<evidence type="ECO:0000313" key="2">
    <source>
        <dbReference type="Proteomes" id="UP001145087"/>
    </source>
</evidence>
<dbReference type="Gene3D" id="2.130.10.10">
    <property type="entry name" value="YVTN repeat-like/Quinoprotein amine dehydrogenase"/>
    <property type="match status" value="1"/>
</dbReference>
<dbReference type="Proteomes" id="UP001145087">
    <property type="component" value="Unassembled WGS sequence"/>
</dbReference>
<dbReference type="AlphaFoldDB" id="A0A9X3F1L5"/>
<dbReference type="RefSeq" id="WP_343331119.1">
    <property type="nucleotide sequence ID" value="NZ_JAPOHD010000002.1"/>
</dbReference>
<organism evidence="1 2">
    <name type="scientific">Draconibacterium aestuarii</name>
    <dbReference type="NCBI Taxonomy" id="2998507"/>
    <lineage>
        <taxon>Bacteria</taxon>
        <taxon>Pseudomonadati</taxon>
        <taxon>Bacteroidota</taxon>
        <taxon>Bacteroidia</taxon>
        <taxon>Marinilabiliales</taxon>
        <taxon>Prolixibacteraceae</taxon>
        <taxon>Draconibacterium</taxon>
    </lineage>
</organism>
<reference evidence="1" key="1">
    <citation type="submission" date="2022-11" db="EMBL/GenBank/DDBJ databases">
        <title>Marilongibacter aestuarii gen. nov., sp. nov., isolated from tidal flat sediment.</title>
        <authorList>
            <person name="Jiayan W."/>
        </authorList>
    </citation>
    <scope>NUCLEOTIDE SEQUENCE</scope>
    <source>
        <strain evidence="1">Z1-6</strain>
    </source>
</reference>
<proteinExistence type="predicted"/>
<keyword evidence="2" id="KW-1185">Reference proteome</keyword>
<protein>
    <submittedName>
        <fullName evidence="1">Uncharacterized protein</fullName>
    </submittedName>
</protein>
<dbReference type="SUPFAM" id="SSF69322">
    <property type="entry name" value="Tricorn protease domain 2"/>
    <property type="match status" value="1"/>
</dbReference>
<name>A0A9X3F1L5_9BACT</name>
<dbReference type="InterPro" id="IPR015943">
    <property type="entry name" value="WD40/YVTN_repeat-like_dom_sf"/>
</dbReference>
<dbReference type="EMBL" id="JAPOHD010000002">
    <property type="protein sequence ID" value="MCY1718780.1"/>
    <property type="molecule type" value="Genomic_DNA"/>
</dbReference>